<keyword evidence="5 9" id="KW-0812">Transmembrane</keyword>
<dbReference type="InterPro" id="IPR055348">
    <property type="entry name" value="DctQ"/>
</dbReference>
<dbReference type="PANTHER" id="PTHR35011:SF2">
    <property type="entry name" value="2,3-DIKETO-L-GULONATE TRAP TRANSPORTER SMALL PERMEASE PROTEIN YIAM"/>
    <property type="match status" value="1"/>
</dbReference>
<reference evidence="11 12" key="1">
    <citation type="submission" date="2024-09" db="EMBL/GenBank/DDBJ databases">
        <authorList>
            <person name="Sun Q."/>
            <person name="Mori K."/>
        </authorList>
    </citation>
    <scope>NUCLEOTIDE SEQUENCE [LARGE SCALE GENOMIC DNA]</scope>
    <source>
        <strain evidence="11 12">ATCC 51285</strain>
    </source>
</reference>
<comment type="caution">
    <text evidence="11">The sequence shown here is derived from an EMBL/GenBank/DDBJ whole genome shotgun (WGS) entry which is preliminary data.</text>
</comment>
<keyword evidence="2 9" id="KW-0813">Transport</keyword>
<comment type="similarity">
    <text evidence="8 9">Belongs to the TRAP transporter small permease family.</text>
</comment>
<evidence type="ECO:0000256" key="7">
    <source>
        <dbReference type="ARBA" id="ARBA00023136"/>
    </source>
</evidence>
<feature type="transmembrane region" description="Helical" evidence="9">
    <location>
        <begin position="12"/>
        <end position="33"/>
    </location>
</feature>
<feature type="transmembrane region" description="Helical" evidence="9">
    <location>
        <begin position="126"/>
        <end position="144"/>
    </location>
</feature>
<gene>
    <name evidence="11" type="ORF">ACFFLH_17145</name>
</gene>
<dbReference type="EMBL" id="JBHLZN010000010">
    <property type="protein sequence ID" value="MFB9888140.1"/>
    <property type="molecule type" value="Genomic_DNA"/>
</dbReference>
<keyword evidence="12" id="KW-1185">Reference proteome</keyword>
<accession>A0ABV5ZFS7</accession>
<sequence>MLGRLIARLEEDILCLLLVAMTLLVFVEVVLRFGFNTGFIWMQELTLLISTWLVLFGASYGVKVGSHIGVDAFVKMLPANGRRILTLVAVALCLFYCGLFSYGAWVYLKKMHLIGLEMADLPLPKWLAASVLLIGFVLLAIRFLQVGWQVITGQTDSFSLADEAKESMHLAKEVADQEKRS</sequence>
<evidence type="ECO:0000256" key="9">
    <source>
        <dbReference type="RuleBase" id="RU369079"/>
    </source>
</evidence>
<evidence type="ECO:0000256" key="3">
    <source>
        <dbReference type="ARBA" id="ARBA00022475"/>
    </source>
</evidence>
<dbReference type="PANTHER" id="PTHR35011">
    <property type="entry name" value="2,3-DIKETO-L-GULONATE TRAP TRANSPORTER SMALL PERMEASE PROTEIN YIAM"/>
    <property type="match status" value="1"/>
</dbReference>
<evidence type="ECO:0000256" key="2">
    <source>
        <dbReference type="ARBA" id="ARBA00022448"/>
    </source>
</evidence>
<feature type="transmembrane region" description="Helical" evidence="9">
    <location>
        <begin position="84"/>
        <end position="106"/>
    </location>
</feature>
<evidence type="ECO:0000313" key="11">
    <source>
        <dbReference type="EMBL" id="MFB9888140.1"/>
    </source>
</evidence>
<comment type="subunit">
    <text evidence="9">The complex comprises the extracytoplasmic solute receptor protein and the two transmembrane proteins.</text>
</comment>
<keyword evidence="4 9" id="KW-0997">Cell inner membrane</keyword>
<evidence type="ECO:0000256" key="4">
    <source>
        <dbReference type="ARBA" id="ARBA00022519"/>
    </source>
</evidence>
<comment type="subcellular location">
    <subcellularLocation>
        <location evidence="1 9">Cell inner membrane</location>
        <topology evidence="1 9">Multi-pass membrane protein</topology>
    </subcellularLocation>
</comment>
<evidence type="ECO:0000256" key="6">
    <source>
        <dbReference type="ARBA" id="ARBA00022989"/>
    </source>
</evidence>
<keyword evidence="6 9" id="KW-1133">Transmembrane helix</keyword>
<keyword evidence="3" id="KW-1003">Cell membrane</keyword>
<comment type="function">
    <text evidence="9">Part of the tripartite ATP-independent periplasmic (TRAP) transport system.</text>
</comment>
<evidence type="ECO:0000259" key="10">
    <source>
        <dbReference type="Pfam" id="PF04290"/>
    </source>
</evidence>
<evidence type="ECO:0000313" key="12">
    <source>
        <dbReference type="Proteomes" id="UP001589628"/>
    </source>
</evidence>
<evidence type="ECO:0000256" key="1">
    <source>
        <dbReference type="ARBA" id="ARBA00004429"/>
    </source>
</evidence>
<dbReference type="InterPro" id="IPR007387">
    <property type="entry name" value="TRAP_DctQ"/>
</dbReference>
<name>A0ABV5ZFS7_9GAMM</name>
<dbReference type="Pfam" id="PF04290">
    <property type="entry name" value="DctQ"/>
    <property type="match status" value="1"/>
</dbReference>
<dbReference type="Proteomes" id="UP001589628">
    <property type="component" value="Unassembled WGS sequence"/>
</dbReference>
<dbReference type="RefSeq" id="WP_027311453.1">
    <property type="nucleotide sequence ID" value="NZ_JAUESS010000023.1"/>
</dbReference>
<proteinExistence type="inferred from homology"/>
<feature type="transmembrane region" description="Helical" evidence="9">
    <location>
        <begin position="45"/>
        <end position="63"/>
    </location>
</feature>
<feature type="domain" description="Tripartite ATP-independent periplasmic transporters DctQ component" evidence="10">
    <location>
        <begin position="21"/>
        <end position="151"/>
    </location>
</feature>
<organism evidence="11 12">
    <name type="scientific">Balneatrix alpica</name>
    <dbReference type="NCBI Taxonomy" id="75684"/>
    <lineage>
        <taxon>Bacteria</taxon>
        <taxon>Pseudomonadati</taxon>
        <taxon>Pseudomonadota</taxon>
        <taxon>Gammaproteobacteria</taxon>
        <taxon>Oceanospirillales</taxon>
        <taxon>Balneatrichaceae</taxon>
        <taxon>Balneatrix</taxon>
    </lineage>
</organism>
<protein>
    <recommendedName>
        <fullName evidence="9">TRAP transporter small permease protein</fullName>
    </recommendedName>
</protein>
<keyword evidence="7 9" id="KW-0472">Membrane</keyword>
<evidence type="ECO:0000256" key="5">
    <source>
        <dbReference type="ARBA" id="ARBA00022692"/>
    </source>
</evidence>
<evidence type="ECO:0000256" key="8">
    <source>
        <dbReference type="ARBA" id="ARBA00038436"/>
    </source>
</evidence>